<accession>A0ACC0N135</accession>
<evidence type="ECO:0000313" key="1">
    <source>
        <dbReference type="EMBL" id="KAI8546561.1"/>
    </source>
</evidence>
<name>A0ACC0N135_RHOML</name>
<proteinExistence type="predicted"/>
<gene>
    <name evidence="1" type="ORF">RHMOL_Rhmol07G0128000</name>
</gene>
<sequence length="56" mass="6402">MGIIRSAFKLTAGTMFGVYVAQNYDVPNIKKLINTGLVFAKHLEENYRKPKKEEDN</sequence>
<reference evidence="1" key="1">
    <citation type="submission" date="2022-02" db="EMBL/GenBank/DDBJ databases">
        <title>Plant Genome Project.</title>
        <authorList>
            <person name="Zhang R.-G."/>
        </authorList>
    </citation>
    <scope>NUCLEOTIDE SEQUENCE</scope>
    <source>
        <strain evidence="1">AT1</strain>
    </source>
</reference>
<evidence type="ECO:0000313" key="2">
    <source>
        <dbReference type="Proteomes" id="UP001062846"/>
    </source>
</evidence>
<protein>
    <submittedName>
        <fullName evidence="1">Uncharacterized protein</fullName>
    </submittedName>
</protein>
<organism evidence="1 2">
    <name type="scientific">Rhododendron molle</name>
    <name type="common">Chinese azalea</name>
    <name type="synonym">Azalea mollis</name>
    <dbReference type="NCBI Taxonomy" id="49168"/>
    <lineage>
        <taxon>Eukaryota</taxon>
        <taxon>Viridiplantae</taxon>
        <taxon>Streptophyta</taxon>
        <taxon>Embryophyta</taxon>
        <taxon>Tracheophyta</taxon>
        <taxon>Spermatophyta</taxon>
        <taxon>Magnoliopsida</taxon>
        <taxon>eudicotyledons</taxon>
        <taxon>Gunneridae</taxon>
        <taxon>Pentapetalae</taxon>
        <taxon>asterids</taxon>
        <taxon>Ericales</taxon>
        <taxon>Ericaceae</taxon>
        <taxon>Ericoideae</taxon>
        <taxon>Rhodoreae</taxon>
        <taxon>Rhododendron</taxon>
    </lineage>
</organism>
<keyword evidence="2" id="KW-1185">Reference proteome</keyword>
<dbReference type="EMBL" id="CM046394">
    <property type="protein sequence ID" value="KAI8546561.1"/>
    <property type="molecule type" value="Genomic_DNA"/>
</dbReference>
<comment type="caution">
    <text evidence="1">The sequence shown here is derived from an EMBL/GenBank/DDBJ whole genome shotgun (WGS) entry which is preliminary data.</text>
</comment>
<dbReference type="Proteomes" id="UP001062846">
    <property type="component" value="Chromosome 7"/>
</dbReference>